<sequence>MLFNIHRTRVSMYRVMEMFSMARTRFILVVCMWSLWT</sequence>
<protein>
    <submittedName>
        <fullName evidence="2">Uncharacterized protein</fullName>
    </submittedName>
</protein>
<dbReference type="AlphaFoldDB" id="A0A0A9G7Y5"/>
<proteinExistence type="predicted"/>
<feature type="transmembrane region" description="Helical" evidence="1">
    <location>
        <begin position="12"/>
        <end position="36"/>
    </location>
</feature>
<organism evidence="2">
    <name type="scientific">Arundo donax</name>
    <name type="common">Giant reed</name>
    <name type="synonym">Donax arundinaceus</name>
    <dbReference type="NCBI Taxonomy" id="35708"/>
    <lineage>
        <taxon>Eukaryota</taxon>
        <taxon>Viridiplantae</taxon>
        <taxon>Streptophyta</taxon>
        <taxon>Embryophyta</taxon>
        <taxon>Tracheophyta</taxon>
        <taxon>Spermatophyta</taxon>
        <taxon>Magnoliopsida</taxon>
        <taxon>Liliopsida</taxon>
        <taxon>Poales</taxon>
        <taxon>Poaceae</taxon>
        <taxon>PACMAD clade</taxon>
        <taxon>Arundinoideae</taxon>
        <taxon>Arundineae</taxon>
        <taxon>Arundo</taxon>
    </lineage>
</organism>
<reference evidence="2" key="1">
    <citation type="submission" date="2014-09" db="EMBL/GenBank/DDBJ databases">
        <authorList>
            <person name="Magalhaes I.L.F."/>
            <person name="Oliveira U."/>
            <person name="Santos F.R."/>
            <person name="Vidigal T.H.D.A."/>
            <person name="Brescovit A.D."/>
            <person name="Santos A.J."/>
        </authorList>
    </citation>
    <scope>NUCLEOTIDE SEQUENCE</scope>
    <source>
        <tissue evidence="2">Shoot tissue taken approximately 20 cm above the soil surface</tissue>
    </source>
</reference>
<keyword evidence="1" id="KW-0812">Transmembrane</keyword>
<dbReference type="EMBL" id="GBRH01179265">
    <property type="protein sequence ID" value="JAE18631.1"/>
    <property type="molecule type" value="Transcribed_RNA"/>
</dbReference>
<evidence type="ECO:0000313" key="2">
    <source>
        <dbReference type="EMBL" id="JAE18631.1"/>
    </source>
</evidence>
<evidence type="ECO:0000256" key="1">
    <source>
        <dbReference type="SAM" id="Phobius"/>
    </source>
</evidence>
<keyword evidence="1" id="KW-1133">Transmembrane helix</keyword>
<keyword evidence="1" id="KW-0472">Membrane</keyword>
<name>A0A0A9G7Y5_ARUDO</name>
<reference evidence="2" key="2">
    <citation type="journal article" date="2015" name="Data Brief">
        <title>Shoot transcriptome of the giant reed, Arundo donax.</title>
        <authorList>
            <person name="Barrero R.A."/>
            <person name="Guerrero F.D."/>
            <person name="Moolhuijzen P."/>
            <person name="Goolsby J.A."/>
            <person name="Tidwell J."/>
            <person name="Bellgard S.E."/>
            <person name="Bellgard M.I."/>
        </authorList>
    </citation>
    <scope>NUCLEOTIDE SEQUENCE</scope>
    <source>
        <tissue evidence="2">Shoot tissue taken approximately 20 cm above the soil surface</tissue>
    </source>
</reference>
<accession>A0A0A9G7Y5</accession>